<name>A0A3B3R9H5_9TELE</name>
<keyword evidence="4" id="KW-0812">Transmembrane</keyword>
<dbReference type="Ensembl" id="ENSPKIT00000039381.1">
    <property type="protein sequence ID" value="ENSPKIP00000014924.1"/>
    <property type="gene ID" value="ENSPKIG00000001764.1"/>
</dbReference>
<dbReference type="InterPro" id="IPR036291">
    <property type="entry name" value="NAD(P)-bd_dom_sf"/>
</dbReference>
<protein>
    <submittedName>
        <fullName evidence="12">Hydroxy-delta-5-steroid dehydrogenase, 3 beta- and steroid delta-isomerase 2</fullName>
    </submittedName>
</protein>
<feature type="domain" description="3-beta hydroxysteroid dehydrogenase/isomerase" evidence="11">
    <location>
        <begin position="9"/>
        <end position="285"/>
    </location>
</feature>
<keyword evidence="8" id="KW-0496">Mitochondrion</keyword>
<evidence type="ECO:0000313" key="13">
    <source>
        <dbReference type="Proteomes" id="UP000261540"/>
    </source>
</evidence>
<evidence type="ECO:0000256" key="3">
    <source>
        <dbReference type="ARBA" id="ARBA00009219"/>
    </source>
</evidence>
<keyword evidence="7 10" id="KW-0560">Oxidoreductase</keyword>
<dbReference type="PANTHER" id="PTHR43245">
    <property type="entry name" value="BIFUNCTIONAL POLYMYXIN RESISTANCE PROTEIN ARNA"/>
    <property type="match status" value="1"/>
</dbReference>
<dbReference type="GO" id="GO:0006694">
    <property type="term" value="P:steroid biosynthetic process"/>
    <property type="evidence" value="ECO:0007669"/>
    <property type="project" value="InterPro"/>
</dbReference>
<comment type="similarity">
    <text evidence="3 10">Belongs to the 3-beta-HSD family.</text>
</comment>
<dbReference type="GO" id="GO:0016616">
    <property type="term" value="F:oxidoreductase activity, acting on the CH-OH group of donors, NAD or NADP as acceptor"/>
    <property type="evidence" value="ECO:0007669"/>
    <property type="project" value="InterPro"/>
</dbReference>
<accession>A0A3B3R9H5</accession>
<evidence type="ECO:0000313" key="12">
    <source>
        <dbReference type="Ensembl" id="ENSPKIP00000014924.1"/>
    </source>
</evidence>
<evidence type="ECO:0000259" key="11">
    <source>
        <dbReference type="Pfam" id="PF01073"/>
    </source>
</evidence>
<evidence type="ECO:0000256" key="10">
    <source>
        <dbReference type="RuleBase" id="RU004475"/>
    </source>
</evidence>
<evidence type="ECO:0000256" key="1">
    <source>
        <dbReference type="ARBA" id="ARBA00004304"/>
    </source>
</evidence>
<dbReference type="PANTHER" id="PTHR43245:SF51">
    <property type="entry name" value="SHORT CHAIN DEHYDROGENASE_REDUCTASE FAMILY 42E, MEMBER 2"/>
    <property type="match status" value="1"/>
</dbReference>
<evidence type="ECO:0000256" key="4">
    <source>
        <dbReference type="ARBA" id="ARBA00022692"/>
    </source>
</evidence>
<organism evidence="12 13">
    <name type="scientific">Paramormyrops kingsleyae</name>
    <dbReference type="NCBI Taxonomy" id="1676925"/>
    <lineage>
        <taxon>Eukaryota</taxon>
        <taxon>Metazoa</taxon>
        <taxon>Chordata</taxon>
        <taxon>Craniata</taxon>
        <taxon>Vertebrata</taxon>
        <taxon>Euteleostomi</taxon>
        <taxon>Actinopterygii</taxon>
        <taxon>Neopterygii</taxon>
        <taxon>Teleostei</taxon>
        <taxon>Osteoglossocephala</taxon>
        <taxon>Osteoglossomorpha</taxon>
        <taxon>Osteoglossiformes</taxon>
        <taxon>Mormyridae</taxon>
        <taxon>Paramormyrops</taxon>
    </lineage>
</organism>
<dbReference type="FunFam" id="3.40.50.720:FF:000220">
    <property type="entry name" value="3 beta-hydroxysteroid dehydrogenase/Delta 5--&gt;4-isomerase type 1"/>
    <property type="match status" value="1"/>
</dbReference>
<reference evidence="12" key="1">
    <citation type="submission" date="2025-08" db="UniProtKB">
        <authorList>
            <consortium name="Ensembl"/>
        </authorList>
    </citation>
    <scope>IDENTIFICATION</scope>
</reference>
<keyword evidence="13" id="KW-1185">Reference proteome</keyword>
<evidence type="ECO:0000256" key="6">
    <source>
        <dbReference type="ARBA" id="ARBA00022989"/>
    </source>
</evidence>
<dbReference type="GO" id="GO:0031966">
    <property type="term" value="C:mitochondrial membrane"/>
    <property type="evidence" value="ECO:0007669"/>
    <property type="project" value="UniProtKB-SubCell"/>
</dbReference>
<dbReference type="SUPFAM" id="SSF51735">
    <property type="entry name" value="NAD(P)-binding Rossmann-fold domains"/>
    <property type="match status" value="1"/>
</dbReference>
<evidence type="ECO:0000256" key="8">
    <source>
        <dbReference type="ARBA" id="ARBA00023128"/>
    </source>
</evidence>
<evidence type="ECO:0000256" key="5">
    <source>
        <dbReference type="ARBA" id="ARBA00022824"/>
    </source>
</evidence>
<dbReference type="GeneTree" id="ENSGT00940000155444"/>
<keyword evidence="6" id="KW-1133">Transmembrane helix</keyword>
<comment type="subcellular location">
    <subcellularLocation>
        <location evidence="2">Endoplasmic reticulum membrane</location>
        <topology evidence="2">Single-pass membrane protein</topology>
    </subcellularLocation>
    <subcellularLocation>
        <location evidence="1">Mitochondrion membrane</location>
        <topology evidence="1">Single-pass membrane protein</topology>
    </subcellularLocation>
</comment>
<dbReference type="Gene3D" id="3.40.50.720">
    <property type="entry name" value="NAD(P)-binding Rossmann-like Domain"/>
    <property type="match status" value="1"/>
</dbReference>
<dbReference type="Proteomes" id="UP000261540">
    <property type="component" value="Unplaced"/>
</dbReference>
<dbReference type="Pfam" id="PF01073">
    <property type="entry name" value="3Beta_HSD"/>
    <property type="match status" value="1"/>
</dbReference>
<evidence type="ECO:0000256" key="9">
    <source>
        <dbReference type="ARBA" id="ARBA00023136"/>
    </source>
</evidence>
<dbReference type="InterPro" id="IPR002225">
    <property type="entry name" value="3Beta_OHSteriod_DH/Estase"/>
</dbReference>
<keyword evidence="5" id="KW-0256">Endoplasmic reticulum</keyword>
<dbReference type="GO" id="GO:0005789">
    <property type="term" value="C:endoplasmic reticulum membrane"/>
    <property type="evidence" value="ECO:0007669"/>
    <property type="project" value="UniProtKB-SubCell"/>
</dbReference>
<sequence length="371" mass="42137">MSLSGEICLVTGAFGFLGKRIIMLLLEEGVAEIRLLDKVIIPKVIQELYNCKSAHHTKVNVFEGDIRAKGDLRKACRGASTVIHTASIIDVTGSVDYNELYEVNLLLETCFQENVTSFIYTSSIEVVGPNTQGDPVFNGDEETPYFSQLKFPYSKTKWEAEQMVLKVNGQPLSNGGSLASCALRPTYIYGDGCRFLQGHMTNGVRNRNVLLRICHSRAKVNPVYVGNVAFAHVLAARALKDTQKRITVGGNFYFISDDTPHVSYSDFSYMVMSPLGFVIQERPVLPFSLLFFLSFLLEKLQTFLRPFFKFTPPLNRQLLTMLNTPFTFSYQKAHRDLGYTPRYDWEESRKYTTDWLASSFQTMREQFKAHK</sequence>
<evidence type="ECO:0000256" key="2">
    <source>
        <dbReference type="ARBA" id="ARBA00004389"/>
    </source>
</evidence>
<reference evidence="12" key="2">
    <citation type="submission" date="2025-09" db="UniProtKB">
        <authorList>
            <consortium name="Ensembl"/>
        </authorList>
    </citation>
    <scope>IDENTIFICATION</scope>
</reference>
<proteinExistence type="inferred from homology"/>
<dbReference type="AlphaFoldDB" id="A0A3B3R9H5"/>
<evidence type="ECO:0000256" key="7">
    <source>
        <dbReference type="ARBA" id="ARBA00023002"/>
    </source>
</evidence>
<dbReference type="STRING" id="1676925.ENSPKIP00000014924"/>
<dbReference type="InterPro" id="IPR050177">
    <property type="entry name" value="Lipid_A_modif_metabolic_enz"/>
</dbReference>
<keyword evidence="9" id="KW-0472">Membrane</keyword>